<feature type="signal peptide" evidence="1">
    <location>
        <begin position="1"/>
        <end position="26"/>
    </location>
</feature>
<dbReference type="EMBL" id="AVOT02019557">
    <property type="protein sequence ID" value="MBW0507203.1"/>
    <property type="molecule type" value="Genomic_DNA"/>
</dbReference>
<evidence type="ECO:0000313" key="3">
    <source>
        <dbReference type="Proteomes" id="UP000765509"/>
    </source>
</evidence>
<name>A0A9Q3HJ06_9BASI</name>
<organism evidence="2 3">
    <name type="scientific">Austropuccinia psidii MF-1</name>
    <dbReference type="NCBI Taxonomy" id="1389203"/>
    <lineage>
        <taxon>Eukaryota</taxon>
        <taxon>Fungi</taxon>
        <taxon>Dikarya</taxon>
        <taxon>Basidiomycota</taxon>
        <taxon>Pucciniomycotina</taxon>
        <taxon>Pucciniomycetes</taxon>
        <taxon>Pucciniales</taxon>
        <taxon>Sphaerophragmiaceae</taxon>
        <taxon>Austropuccinia</taxon>
    </lineage>
</organism>
<dbReference type="AlphaFoldDB" id="A0A9Q3HJ06"/>
<evidence type="ECO:0000256" key="1">
    <source>
        <dbReference type="SAM" id="SignalP"/>
    </source>
</evidence>
<protein>
    <submittedName>
        <fullName evidence="2">Uncharacterized protein</fullName>
    </submittedName>
</protein>
<keyword evidence="3" id="KW-1185">Reference proteome</keyword>
<sequence>MDLMRLFSGWLRLIILLASLNSQLKAGLTYGLLESTAVDDHSLQLSRLVISGEDNLKETLHKTTEKHELSLAQTNPAERHSVSTFKSELPRGSSQHIKVSGLENNLGFEGFTSNSVSKSRKYQGQSPKNREARAITASTLDNEILGPQAITKLSSTQPPNHPAKFHLIFHDEACLKFYPLLADNLLTDYSLQEAYTRFIRLMGERSGANNKWGLPLKDFKNSLAFVMKGSLTQVNAIMHLFSPSKLGVEEQAQELRLAFQFLTNFWTKAFPPNDQVRSLENDHFIEVVDQARAYFFSASRDPTQLLEASWEATKFWNSQKVSKLSELGMLDKRETLIDNEITKLAVNYYNSISVNFEARLKTSGQEDEFPNHIFITLKKRNLQ</sequence>
<feature type="chain" id="PRO_5040169008" evidence="1">
    <location>
        <begin position="27"/>
        <end position="383"/>
    </location>
</feature>
<proteinExistence type="predicted"/>
<gene>
    <name evidence="2" type="ORF">O181_046918</name>
</gene>
<comment type="caution">
    <text evidence="2">The sequence shown here is derived from an EMBL/GenBank/DDBJ whole genome shotgun (WGS) entry which is preliminary data.</text>
</comment>
<keyword evidence="1" id="KW-0732">Signal</keyword>
<dbReference type="Proteomes" id="UP000765509">
    <property type="component" value="Unassembled WGS sequence"/>
</dbReference>
<accession>A0A9Q3HJ06</accession>
<evidence type="ECO:0000313" key="2">
    <source>
        <dbReference type="EMBL" id="MBW0507203.1"/>
    </source>
</evidence>
<reference evidence="2" key="1">
    <citation type="submission" date="2021-03" db="EMBL/GenBank/DDBJ databases">
        <title>Draft genome sequence of rust myrtle Austropuccinia psidii MF-1, a brazilian biotype.</title>
        <authorList>
            <person name="Quecine M.C."/>
            <person name="Pachon D.M.R."/>
            <person name="Bonatelli M.L."/>
            <person name="Correr F.H."/>
            <person name="Franceschini L.M."/>
            <person name="Leite T.F."/>
            <person name="Margarido G.R.A."/>
            <person name="Almeida C.A."/>
            <person name="Ferrarezi J.A."/>
            <person name="Labate C.A."/>
        </authorList>
    </citation>
    <scope>NUCLEOTIDE SEQUENCE</scope>
    <source>
        <strain evidence="2">MF-1</strain>
    </source>
</reference>